<feature type="region of interest" description="Disordered" evidence="2">
    <location>
        <begin position="383"/>
        <end position="405"/>
    </location>
</feature>
<feature type="compositionally biased region" description="Polar residues" evidence="2">
    <location>
        <begin position="55"/>
        <end position="74"/>
    </location>
</feature>
<evidence type="ECO:0000313" key="3">
    <source>
        <dbReference type="EMBL" id="TSK13528.1"/>
    </source>
</evidence>
<feature type="region of interest" description="Disordered" evidence="2">
    <location>
        <begin position="476"/>
        <end position="495"/>
    </location>
</feature>
<dbReference type="Pfam" id="PF15385">
    <property type="entry name" value="SARG"/>
    <property type="match status" value="1"/>
</dbReference>
<name>A0A556TI54_BAGYA</name>
<proteinExistence type="predicted"/>
<dbReference type="EMBL" id="VCAZ01000001">
    <property type="protein sequence ID" value="TSK13528.1"/>
    <property type="molecule type" value="Genomic_DNA"/>
</dbReference>
<dbReference type="PANTHER" id="PTHR16095">
    <property type="entry name" value="TRANSMEMBRANE PROTEIN 143 FAMILY MEMBER"/>
    <property type="match status" value="1"/>
</dbReference>
<reference evidence="3 4" key="1">
    <citation type="journal article" date="2019" name="Genome Biol. Evol.">
        <title>Whole-Genome Sequencing of the Giant Devil Catfish, Bagarius yarrelli.</title>
        <authorList>
            <person name="Jiang W."/>
            <person name="Lv Y."/>
            <person name="Cheng L."/>
            <person name="Yang K."/>
            <person name="Chao B."/>
            <person name="Wang X."/>
            <person name="Li Y."/>
            <person name="Pan X."/>
            <person name="You X."/>
            <person name="Zhang Y."/>
            <person name="Yang J."/>
            <person name="Li J."/>
            <person name="Zhang X."/>
            <person name="Liu S."/>
            <person name="Sun C."/>
            <person name="Yang J."/>
            <person name="Shi Q."/>
        </authorList>
    </citation>
    <scope>NUCLEOTIDE SEQUENCE [LARGE SCALE GENOMIC DNA]</scope>
    <source>
        <strain evidence="3">JWS20170419001</strain>
        <tissue evidence="3">Muscle</tissue>
    </source>
</reference>
<organism evidence="3 4">
    <name type="scientific">Bagarius yarrelli</name>
    <name type="common">Goonch</name>
    <name type="synonym">Bagrus yarrelli</name>
    <dbReference type="NCBI Taxonomy" id="175774"/>
    <lineage>
        <taxon>Eukaryota</taxon>
        <taxon>Metazoa</taxon>
        <taxon>Chordata</taxon>
        <taxon>Craniata</taxon>
        <taxon>Vertebrata</taxon>
        <taxon>Euteleostomi</taxon>
        <taxon>Actinopterygii</taxon>
        <taxon>Neopterygii</taxon>
        <taxon>Teleostei</taxon>
        <taxon>Ostariophysi</taxon>
        <taxon>Siluriformes</taxon>
        <taxon>Sisoridae</taxon>
        <taxon>Sisorinae</taxon>
        <taxon>Bagarius</taxon>
    </lineage>
</organism>
<feature type="region of interest" description="Disordered" evidence="2">
    <location>
        <begin position="523"/>
        <end position="552"/>
    </location>
</feature>
<accession>A0A556TI54</accession>
<keyword evidence="1" id="KW-0597">Phosphoprotein</keyword>
<keyword evidence="4" id="KW-1185">Reference proteome</keyword>
<evidence type="ECO:0000313" key="4">
    <source>
        <dbReference type="Proteomes" id="UP000319801"/>
    </source>
</evidence>
<dbReference type="OrthoDB" id="8725016at2759"/>
<gene>
    <name evidence="3" type="ORF">Baya_0402</name>
</gene>
<feature type="compositionally biased region" description="Polar residues" evidence="2">
    <location>
        <begin position="536"/>
        <end position="546"/>
    </location>
</feature>
<sequence>MDIHVYGKARHSYKLNGYQQAKDDGLQFLSVEEKECILFFEETIDSLEEGFETKGLTSQRSTPPGSLQTLSSPSPVLAEKVSPSLMENDIIDLVRSPSHSALNYTNPDFQNSTVTPDLHYETLPNKDLIAGVPSMTKSLDVYEENDHHPPPGSVPTPVVIASKIAENQGTGGITPSKLLGHGRSLEPKRDPALSARTARLPSKISITQGKRESSPHSIATAAVNIQERRSQMLANLPAGSHPLEGGEPDCIRNLPTRQVSFKDMEPEKSRIEALNKLGLLGGKTSNLTASSLITKGSSSPTSPISSLNKGDRSSTSPISNLNNGGSNSTSSNSSAYKGSSSPTSLISNFNRGSGNTTSPISSPYKVNTSDILARTSATKVNVNTQSNLNTSSTFGSSNSYDPKSRSEVSSNCFNYFGGKSVAITPMTKDKAAFDNQERMSSNLPLSAEMKPTDFNSYGGKSMVLNPTKSAKVEPVFSPSANTSEPSETHFNSYGGRSRVMNPLVNTDVPEGVDLAQSHLPANAVTPTTHHHDPTTSRLASDQTSYESKPKVPTGLQSDLVYQALVRTRPTTQTASRLHTVPPEILGKPVPSFRNQGITVQFSGKGTTGEARRDALRRLGLLKNTS</sequence>
<dbReference type="PANTHER" id="PTHR16095:SF9">
    <property type="entry name" value="PROLINE AND SERINE-RICH PROTEIN 2"/>
    <property type="match status" value="1"/>
</dbReference>
<comment type="caution">
    <text evidence="3">The sequence shown here is derived from an EMBL/GenBank/DDBJ whole genome shotgun (WGS) entry which is preliminary data.</text>
</comment>
<dbReference type="AlphaFoldDB" id="A0A556TI54"/>
<feature type="region of interest" description="Disordered" evidence="2">
    <location>
        <begin position="170"/>
        <end position="194"/>
    </location>
</feature>
<dbReference type="Proteomes" id="UP000319801">
    <property type="component" value="Unassembled WGS sequence"/>
</dbReference>
<feature type="region of interest" description="Disordered" evidence="2">
    <location>
        <begin position="55"/>
        <end position="75"/>
    </location>
</feature>
<feature type="compositionally biased region" description="Polar residues" evidence="2">
    <location>
        <begin position="478"/>
        <end position="491"/>
    </location>
</feature>
<evidence type="ECO:0000256" key="2">
    <source>
        <dbReference type="SAM" id="MobiDB-lite"/>
    </source>
</evidence>
<feature type="region of interest" description="Disordered" evidence="2">
    <location>
        <begin position="291"/>
        <end position="365"/>
    </location>
</feature>
<protein>
    <submittedName>
        <fullName evidence="3">Proline and serine-rich protein 2</fullName>
    </submittedName>
</protein>
<feature type="compositionally biased region" description="Low complexity" evidence="2">
    <location>
        <begin position="316"/>
        <end position="341"/>
    </location>
</feature>
<evidence type="ECO:0000256" key="1">
    <source>
        <dbReference type="ARBA" id="ARBA00022553"/>
    </source>
</evidence>
<feature type="compositionally biased region" description="Polar residues" evidence="2">
    <location>
        <begin position="342"/>
        <end position="365"/>
    </location>
</feature>
<feature type="compositionally biased region" description="Low complexity" evidence="2">
    <location>
        <begin position="297"/>
        <end position="306"/>
    </location>
</feature>